<dbReference type="GeneID" id="31006604"/>
<dbReference type="RefSeq" id="XP_020118390.1">
    <property type="nucleotide sequence ID" value="XM_020269171.1"/>
</dbReference>
<evidence type="ECO:0000256" key="7">
    <source>
        <dbReference type="RuleBase" id="RU003346"/>
    </source>
</evidence>
<feature type="transmembrane region" description="Helical" evidence="8">
    <location>
        <begin position="355"/>
        <end position="374"/>
    </location>
</feature>
<dbReference type="EMBL" id="LFMY01000010">
    <property type="protein sequence ID" value="OKL58269.1"/>
    <property type="molecule type" value="Genomic_DNA"/>
</dbReference>
<evidence type="ECO:0000256" key="6">
    <source>
        <dbReference type="ARBA" id="ARBA00023136"/>
    </source>
</evidence>
<reference evidence="10 11" key="1">
    <citation type="submission" date="2015-06" db="EMBL/GenBank/DDBJ databases">
        <title>Talaromyces atroroseus IBT 11181 draft genome.</title>
        <authorList>
            <person name="Rasmussen K.B."/>
            <person name="Rasmussen S."/>
            <person name="Petersen B."/>
            <person name="Sicheritz-Ponten T."/>
            <person name="Mortensen U.H."/>
            <person name="Thrane U."/>
        </authorList>
    </citation>
    <scope>NUCLEOTIDE SEQUENCE [LARGE SCALE GENOMIC DNA]</scope>
    <source>
        <strain evidence="10 11">IBT 11181</strain>
    </source>
</reference>
<keyword evidence="5 8" id="KW-1133">Transmembrane helix</keyword>
<dbReference type="InterPro" id="IPR050360">
    <property type="entry name" value="MFS_Sugar_Transporters"/>
</dbReference>
<feature type="transmembrane region" description="Helical" evidence="8">
    <location>
        <begin position="69"/>
        <end position="88"/>
    </location>
</feature>
<evidence type="ECO:0000256" key="3">
    <source>
        <dbReference type="ARBA" id="ARBA00022448"/>
    </source>
</evidence>
<dbReference type="OrthoDB" id="6133115at2759"/>
<dbReference type="NCBIfam" id="TIGR00879">
    <property type="entry name" value="SP"/>
    <property type="match status" value="1"/>
</dbReference>
<feature type="transmembrane region" description="Helical" evidence="8">
    <location>
        <begin position="193"/>
        <end position="211"/>
    </location>
</feature>
<dbReference type="PANTHER" id="PTHR48022">
    <property type="entry name" value="PLASTIDIC GLUCOSE TRANSPORTER 4"/>
    <property type="match status" value="1"/>
</dbReference>
<proteinExistence type="inferred from homology"/>
<dbReference type="Pfam" id="PF00083">
    <property type="entry name" value="Sugar_tr"/>
    <property type="match status" value="1"/>
</dbReference>
<evidence type="ECO:0000259" key="9">
    <source>
        <dbReference type="PROSITE" id="PS50850"/>
    </source>
</evidence>
<feature type="transmembrane region" description="Helical" evidence="8">
    <location>
        <begin position="332"/>
        <end position="349"/>
    </location>
</feature>
<gene>
    <name evidence="10" type="ORF">UA08_06849</name>
</gene>
<feature type="transmembrane region" description="Helical" evidence="8">
    <location>
        <begin position="231"/>
        <end position="252"/>
    </location>
</feature>
<dbReference type="InterPro" id="IPR020846">
    <property type="entry name" value="MFS_dom"/>
</dbReference>
<comment type="subcellular location">
    <subcellularLocation>
        <location evidence="1">Membrane</location>
        <topology evidence="1">Multi-pass membrane protein</topology>
    </subcellularLocation>
</comment>
<evidence type="ECO:0000313" key="11">
    <source>
        <dbReference type="Proteomes" id="UP000214365"/>
    </source>
</evidence>
<protein>
    <recommendedName>
        <fullName evidence="9">Major facilitator superfamily (MFS) profile domain-containing protein</fullName>
    </recommendedName>
</protein>
<comment type="caution">
    <text evidence="10">The sequence shown here is derived from an EMBL/GenBank/DDBJ whole genome shotgun (WGS) entry which is preliminary data.</text>
</comment>
<dbReference type="InterPro" id="IPR036259">
    <property type="entry name" value="MFS_trans_sf"/>
</dbReference>
<keyword evidence="11" id="KW-1185">Reference proteome</keyword>
<dbReference type="Gene3D" id="1.20.1250.20">
    <property type="entry name" value="MFS general substrate transporter like domains"/>
    <property type="match status" value="1"/>
</dbReference>
<feature type="transmembrane region" description="Helical" evidence="8">
    <location>
        <begin position="100"/>
        <end position="121"/>
    </location>
</feature>
<dbReference type="GO" id="GO:0005351">
    <property type="term" value="F:carbohydrate:proton symporter activity"/>
    <property type="evidence" value="ECO:0007669"/>
    <property type="project" value="TreeGrafter"/>
</dbReference>
<accession>A0A225ARR5</accession>
<evidence type="ECO:0000256" key="4">
    <source>
        <dbReference type="ARBA" id="ARBA00022692"/>
    </source>
</evidence>
<keyword evidence="4 8" id="KW-0812">Transmembrane</keyword>
<keyword evidence="6 8" id="KW-0472">Membrane</keyword>
<dbReference type="Proteomes" id="UP000214365">
    <property type="component" value="Unassembled WGS sequence"/>
</dbReference>
<evidence type="ECO:0000313" key="10">
    <source>
        <dbReference type="EMBL" id="OKL58269.1"/>
    </source>
</evidence>
<feature type="transmembrane region" description="Helical" evidence="8">
    <location>
        <begin position="259"/>
        <end position="281"/>
    </location>
</feature>
<dbReference type="InterPro" id="IPR003663">
    <property type="entry name" value="Sugar/inositol_transpt"/>
</dbReference>
<dbReference type="GO" id="GO:0016020">
    <property type="term" value="C:membrane"/>
    <property type="evidence" value="ECO:0007669"/>
    <property type="project" value="UniProtKB-SubCell"/>
</dbReference>
<dbReference type="PRINTS" id="PR00171">
    <property type="entry name" value="SUGRTRNSPORT"/>
</dbReference>
<dbReference type="PANTHER" id="PTHR48022:SF28">
    <property type="entry name" value="MAJOR FACILITATOR SUPERFAMILY (MFS) PROFILE DOMAIN-CONTAINING PROTEIN-RELATED"/>
    <property type="match status" value="1"/>
</dbReference>
<dbReference type="SUPFAM" id="SSF103473">
    <property type="entry name" value="MFS general substrate transporter"/>
    <property type="match status" value="1"/>
</dbReference>
<dbReference type="InterPro" id="IPR005828">
    <property type="entry name" value="MFS_sugar_transport-like"/>
</dbReference>
<name>A0A225ARR5_TALAT</name>
<feature type="domain" description="Major facilitator superfamily (MFS) profile" evidence="9">
    <location>
        <begin position="1"/>
        <end position="378"/>
    </location>
</feature>
<feature type="transmembrane region" description="Helical" evidence="8">
    <location>
        <begin position="287"/>
        <end position="312"/>
    </location>
</feature>
<comment type="similarity">
    <text evidence="2 7">Belongs to the major facilitator superfamily. Sugar transporter (TC 2.A.1.1) family.</text>
</comment>
<sequence length="434" mass="48263">MSGIIGANNRFGRDFNNPDASMQGNITALYDIGIGQLIAGRIITGIGNGMNSSTAPVYQSECSPAAYRGALLTMQGTVTILGVVIAYWTDYGTSFYESDFQWRFPLAFQAFFAVCLVLQIVGLPETPRWLVAHDRYEEARTVVSDLLEQPVTDSEVNAIIDDIRIGLEDEQRDGPFQIKELFSWGKVQNFRRLLITISIQLGQQFTGSNMINYYGPTIFQDNMGLSRNLSLILAGCMECTYLVGSAIPVFLMDRYGRRTLLIASSAGLCLCFVMVTILLSIGTVSAAYGATAFIFIFQLLYGIGWLPVPWFYPSEINTTRTRSKMQAVASGWNWMFVFTVVKITPIAFANIGWRTFIIFAVLNAVFIPMVYFFYPETKGIELEDIPLLFAKGGFTGGVLTTKGKTIVPHQHGDEVMAEKGDVHKKEVERVETEI</sequence>
<evidence type="ECO:0000256" key="8">
    <source>
        <dbReference type="SAM" id="Phobius"/>
    </source>
</evidence>
<dbReference type="AlphaFoldDB" id="A0A225ARR5"/>
<evidence type="ECO:0000256" key="1">
    <source>
        <dbReference type="ARBA" id="ARBA00004141"/>
    </source>
</evidence>
<dbReference type="PROSITE" id="PS50850">
    <property type="entry name" value="MFS"/>
    <property type="match status" value="1"/>
</dbReference>
<dbReference type="PROSITE" id="PS00217">
    <property type="entry name" value="SUGAR_TRANSPORT_2"/>
    <property type="match status" value="1"/>
</dbReference>
<organism evidence="10 11">
    <name type="scientific">Talaromyces atroroseus</name>
    <dbReference type="NCBI Taxonomy" id="1441469"/>
    <lineage>
        <taxon>Eukaryota</taxon>
        <taxon>Fungi</taxon>
        <taxon>Dikarya</taxon>
        <taxon>Ascomycota</taxon>
        <taxon>Pezizomycotina</taxon>
        <taxon>Eurotiomycetes</taxon>
        <taxon>Eurotiomycetidae</taxon>
        <taxon>Eurotiales</taxon>
        <taxon>Trichocomaceae</taxon>
        <taxon>Talaromyces</taxon>
        <taxon>Talaromyces sect. Trachyspermi</taxon>
    </lineage>
</organism>
<evidence type="ECO:0000256" key="2">
    <source>
        <dbReference type="ARBA" id="ARBA00010992"/>
    </source>
</evidence>
<dbReference type="InterPro" id="IPR005829">
    <property type="entry name" value="Sugar_transporter_CS"/>
</dbReference>
<keyword evidence="3 7" id="KW-0813">Transport</keyword>
<evidence type="ECO:0000256" key="5">
    <source>
        <dbReference type="ARBA" id="ARBA00022989"/>
    </source>
</evidence>